<organism evidence="5 6">
    <name type="scientific">Leptobacterium flavescens</name>
    <dbReference type="NCBI Taxonomy" id="472055"/>
    <lineage>
        <taxon>Bacteria</taxon>
        <taxon>Pseudomonadati</taxon>
        <taxon>Bacteroidota</taxon>
        <taxon>Flavobacteriia</taxon>
        <taxon>Flavobacteriales</taxon>
        <taxon>Flavobacteriaceae</taxon>
        <taxon>Leptobacterium</taxon>
    </lineage>
</organism>
<dbReference type="PANTHER" id="PTHR38478">
    <property type="entry name" value="PEPTIDASE M1A AND M12B"/>
    <property type="match status" value="1"/>
</dbReference>
<dbReference type="Proteomes" id="UP000468581">
    <property type="component" value="Unassembled WGS sequence"/>
</dbReference>
<feature type="domain" description="DUF5118" evidence="4">
    <location>
        <begin position="51"/>
        <end position="99"/>
    </location>
</feature>
<evidence type="ECO:0000313" key="6">
    <source>
        <dbReference type="Proteomes" id="UP000468581"/>
    </source>
</evidence>
<accession>A0A6P0US52</accession>
<dbReference type="Gene3D" id="3.40.390.10">
    <property type="entry name" value="Collagenase (Catalytic Domain)"/>
    <property type="match status" value="1"/>
</dbReference>
<dbReference type="EMBL" id="JAABOO010000002">
    <property type="protein sequence ID" value="NER13703.1"/>
    <property type="molecule type" value="Genomic_DNA"/>
</dbReference>
<dbReference type="Pfam" id="PF17148">
    <property type="entry name" value="DUF5117"/>
    <property type="match status" value="1"/>
</dbReference>
<feature type="domain" description="DUF5117" evidence="3">
    <location>
        <begin position="112"/>
        <end position="300"/>
    </location>
</feature>
<name>A0A6P0US52_9FLAO</name>
<reference evidence="5 6" key="1">
    <citation type="submission" date="2020-01" db="EMBL/GenBank/DDBJ databases">
        <title>Leptobacterium flavescens.</title>
        <authorList>
            <person name="Wang G."/>
        </authorList>
    </citation>
    <scope>NUCLEOTIDE SEQUENCE [LARGE SCALE GENOMIC DNA]</scope>
    <source>
        <strain evidence="5 6">KCTC 22160</strain>
    </source>
</reference>
<dbReference type="InterPro" id="IPR032534">
    <property type="entry name" value="EcxA_zinc-bd"/>
</dbReference>
<feature type="region of interest" description="Disordered" evidence="1">
    <location>
        <begin position="23"/>
        <end position="52"/>
    </location>
</feature>
<evidence type="ECO:0000259" key="2">
    <source>
        <dbReference type="Pfam" id="PF16313"/>
    </source>
</evidence>
<dbReference type="SUPFAM" id="SSF55486">
    <property type="entry name" value="Metalloproteases ('zincins'), catalytic domain"/>
    <property type="match status" value="1"/>
</dbReference>
<dbReference type="RefSeq" id="WP_163606794.1">
    <property type="nucleotide sequence ID" value="NZ_JAABOO010000002.1"/>
</dbReference>
<dbReference type="InterPro" id="IPR034032">
    <property type="entry name" value="Zn_MMP-like_bac"/>
</dbReference>
<dbReference type="GO" id="GO:0008237">
    <property type="term" value="F:metallopeptidase activity"/>
    <property type="evidence" value="ECO:0007669"/>
    <property type="project" value="InterPro"/>
</dbReference>
<gene>
    <name evidence="5" type="ORF">GWK08_09655</name>
</gene>
<sequence length="835" mass="95120">MKRLILLMLAVLFIAPGMYSQKVQKQRRNKKKAKNEKVVTPPKPKPKKNGIKPYSQVVTKDAVTDDGLFKSHKINDKYYFEVPHSLLDKDMLLVSRIAQIPAGLGGGYVNAGSKTNEQIVVWERFQNKILLKVKSYNAVADDSQAISNSVKVNNYKPILYSFKIEAFNADSTAAVIDVSKFYSSDIKAISGLPARFRRQYRVRNLDGSRSFINSVKSFPQNIEVKQDFTYNAEAPPSNAATGSISLQMNQSMILLPEEPMKPRIFDPRVGWFTVNQIDYGSEALKADNKTYIRRWRLEPKDPEAYARGELVEPVKPIVYYLDPGTPEKLRKYIKQGIEDWQKPFETAGFKNAIIAKDPPSPEEDPEFSPEDIRYSVVRYVASTTRNATGPSVSDPRSGEIIESDIIWYHNHLRSYRNRYLLETGAANPSARTLNTPDEEIGEMMRMVIAHEVGHALGFPHNMAASFAYGAEDLRSGDFTQENGIAASIMDYARYNYVAQPGDQNIRFIRQMGPYDHYATNWGYRVIPNANTPESEVATLDKWIMEKNGDPKFKFGRQGSRFDPSSQTECIGSDPIIASTYGIKNLKYVAQNLSSWTSETTNNYQDLEELYGELLGVWSRYVGHVVTNIGGVYENIKKPEQGGFVYEIVPASVQRESMNWVQNNAFKTPSWLVDKEILQNIDHAGYFERFRSLQTRQLNNILSFDRLGRLIDAETLNSDYYSALSMLRDLRNGLWSELRSSSKVDLFRRNLQRAYIDRMKSMMEQNPPVRRGGRPGFEGTLSYNVNQSDVRALVRGELKQLRSRLNAAKNRTTHTVTRYHYEDCIARIDAIFEAGK</sequence>
<dbReference type="InterPro" id="IPR033428">
    <property type="entry name" value="DUF5118"/>
</dbReference>
<dbReference type="AlphaFoldDB" id="A0A6P0US52"/>
<dbReference type="InterPro" id="IPR033413">
    <property type="entry name" value="DUF5117"/>
</dbReference>
<dbReference type="Pfam" id="PF16313">
    <property type="entry name" value="DUF4953"/>
    <property type="match status" value="1"/>
</dbReference>
<comment type="caution">
    <text evidence="5">The sequence shown here is derived from an EMBL/GenBank/DDBJ whole genome shotgun (WGS) entry which is preliminary data.</text>
</comment>
<evidence type="ECO:0000313" key="5">
    <source>
        <dbReference type="EMBL" id="NER13703.1"/>
    </source>
</evidence>
<evidence type="ECO:0000259" key="4">
    <source>
        <dbReference type="Pfam" id="PF17162"/>
    </source>
</evidence>
<dbReference type="InterPro" id="IPR024079">
    <property type="entry name" value="MetalloPept_cat_dom_sf"/>
</dbReference>
<feature type="domain" description="EcxA zinc-binding" evidence="2">
    <location>
        <begin position="434"/>
        <end position="738"/>
    </location>
</feature>
<evidence type="ECO:0000259" key="3">
    <source>
        <dbReference type="Pfam" id="PF17148"/>
    </source>
</evidence>
<evidence type="ECO:0000256" key="1">
    <source>
        <dbReference type="SAM" id="MobiDB-lite"/>
    </source>
</evidence>
<dbReference type="CDD" id="cd04276">
    <property type="entry name" value="ZnMc_MMP_like_2"/>
    <property type="match status" value="1"/>
</dbReference>
<dbReference type="Pfam" id="PF17162">
    <property type="entry name" value="DUF5118"/>
    <property type="match status" value="1"/>
</dbReference>
<dbReference type="PANTHER" id="PTHR38478:SF1">
    <property type="entry name" value="ZINC DEPENDENT METALLOPROTEASE DOMAIN LIPOPROTEIN"/>
    <property type="match status" value="1"/>
</dbReference>
<proteinExistence type="predicted"/>
<protein>
    <submittedName>
        <fullName evidence="5">DUF5117 domain-containing protein</fullName>
    </submittedName>
</protein>
<keyword evidence="6" id="KW-1185">Reference proteome</keyword>
<feature type="compositionally biased region" description="Basic residues" evidence="1">
    <location>
        <begin position="24"/>
        <end position="34"/>
    </location>
</feature>